<dbReference type="GO" id="GO:0016209">
    <property type="term" value="F:antioxidant activity"/>
    <property type="evidence" value="ECO:0007669"/>
    <property type="project" value="InterPro"/>
</dbReference>
<dbReference type="InterPro" id="IPR000866">
    <property type="entry name" value="AhpC/TSA"/>
</dbReference>
<proteinExistence type="predicted"/>
<dbReference type="AlphaFoldDB" id="A0A5J4L4Y6"/>
<dbReference type="EMBL" id="BLAB01000001">
    <property type="protein sequence ID" value="GER93867.1"/>
    <property type="molecule type" value="Genomic_DNA"/>
</dbReference>
<dbReference type="GO" id="GO:0016491">
    <property type="term" value="F:oxidoreductase activity"/>
    <property type="evidence" value="ECO:0007669"/>
    <property type="project" value="InterPro"/>
</dbReference>
<evidence type="ECO:0000259" key="1">
    <source>
        <dbReference type="Pfam" id="PF00578"/>
    </source>
</evidence>
<reference evidence="2" key="1">
    <citation type="submission" date="2019-10" db="EMBL/GenBank/DDBJ databases">
        <title>Metagenomic sequencing of thiosulfate-disproportionating enrichment culture.</title>
        <authorList>
            <person name="Umezawa K."/>
            <person name="Kojima H."/>
            <person name="Fukui M."/>
        </authorList>
    </citation>
    <scope>NUCLEOTIDE SEQUENCE</scope>
    <source>
        <strain evidence="2">45J</strain>
    </source>
</reference>
<sequence>MSEICCGLRVGQDVPDFKIETFEPTKGDFGEISLETLKADKKWTILFFYPAAFTFV</sequence>
<gene>
    <name evidence="2" type="ORF">A45J_1623</name>
</gene>
<protein>
    <recommendedName>
        <fullName evidence="1">Alkyl hydroperoxide reductase subunit C/ Thiol specific antioxidant domain-containing protein</fullName>
    </recommendedName>
</protein>
<evidence type="ECO:0000313" key="2">
    <source>
        <dbReference type="EMBL" id="GER93867.1"/>
    </source>
</evidence>
<accession>A0A5J4L4Y6</accession>
<dbReference type="Gene3D" id="3.40.30.10">
    <property type="entry name" value="Glutaredoxin"/>
    <property type="match status" value="1"/>
</dbReference>
<dbReference type="InterPro" id="IPR036249">
    <property type="entry name" value="Thioredoxin-like_sf"/>
</dbReference>
<comment type="caution">
    <text evidence="2">The sequence shown here is derived from an EMBL/GenBank/DDBJ whole genome shotgun (WGS) entry which is preliminary data.</text>
</comment>
<dbReference type="SUPFAM" id="SSF52833">
    <property type="entry name" value="Thioredoxin-like"/>
    <property type="match status" value="1"/>
</dbReference>
<name>A0A5J4L4Y6_9ZZZZ</name>
<dbReference type="Pfam" id="PF00578">
    <property type="entry name" value="AhpC-TSA"/>
    <property type="match status" value="1"/>
</dbReference>
<feature type="domain" description="Alkyl hydroperoxide reductase subunit C/ Thiol specific antioxidant" evidence="1">
    <location>
        <begin position="10"/>
        <end position="56"/>
    </location>
</feature>
<organism evidence="2">
    <name type="scientific">hot springs metagenome</name>
    <dbReference type="NCBI Taxonomy" id="433727"/>
    <lineage>
        <taxon>unclassified sequences</taxon>
        <taxon>metagenomes</taxon>
        <taxon>ecological metagenomes</taxon>
    </lineage>
</organism>